<name>A0A5A7Q9D0_STRAF</name>
<evidence type="ECO:0000256" key="1">
    <source>
        <dbReference type="ARBA" id="ARBA00004370"/>
    </source>
</evidence>
<dbReference type="GO" id="GO:0098542">
    <property type="term" value="P:defense response to other organism"/>
    <property type="evidence" value="ECO:0007669"/>
    <property type="project" value="InterPro"/>
</dbReference>
<dbReference type="GO" id="GO:0005886">
    <property type="term" value="C:plasma membrane"/>
    <property type="evidence" value="ECO:0007669"/>
    <property type="project" value="TreeGrafter"/>
</dbReference>
<dbReference type="AlphaFoldDB" id="A0A5A7Q9D0"/>
<accession>A0A5A7Q9D0</accession>
<evidence type="ECO:0000313" key="4">
    <source>
        <dbReference type="EMBL" id="GER41843.1"/>
    </source>
</evidence>
<comment type="subcellular location">
    <subcellularLocation>
        <location evidence="1">Membrane</location>
    </subcellularLocation>
</comment>
<gene>
    <name evidence="4" type="ORF">STAS_18574</name>
</gene>
<dbReference type="PANTHER" id="PTHR31234:SF2">
    <property type="entry name" value="OS05G0199100 PROTEIN"/>
    <property type="match status" value="1"/>
</dbReference>
<feature type="transmembrane region" description="Helical" evidence="3">
    <location>
        <begin position="78"/>
        <end position="101"/>
    </location>
</feature>
<keyword evidence="5" id="KW-1185">Reference proteome</keyword>
<dbReference type="Proteomes" id="UP000325081">
    <property type="component" value="Unassembled WGS sequence"/>
</dbReference>
<evidence type="ECO:0000313" key="5">
    <source>
        <dbReference type="Proteomes" id="UP000325081"/>
    </source>
</evidence>
<proteinExistence type="predicted"/>
<keyword evidence="3" id="KW-1133">Transmembrane helix</keyword>
<comment type="caution">
    <text evidence="4">The sequence shown here is derived from an EMBL/GenBank/DDBJ whole genome shotgun (WGS) entry which is preliminary data.</text>
</comment>
<dbReference type="InterPro" id="IPR044839">
    <property type="entry name" value="NDR1-like"/>
</dbReference>
<dbReference type="PANTHER" id="PTHR31234">
    <property type="entry name" value="LATE EMBRYOGENESIS ABUNDANT (LEA) HYDROXYPROLINE-RICH GLYCOPROTEIN FAMILY"/>
    <property type="match status" value="1"/>
</dbReference>
<evidence type="ECO:0000256" key="3">
    <source>
        <dbReference type="SAM" id="Phobius"/>
    </source>
</evidence>
<reference evidence="5" key="1">
    <citation type="journal article" date="2019" name="Curr. Biol.">
        <title>Genome Sequence of Striga asiatica Provides Insight into the Evolution of Plant Parasitism.</title>
        <authorList>
            <person name="Yoshida S."/>
            <person name="Kim S."/>
            <person name="Wafula E.K."/>
            <person name="Tanskanen J."/>
            <person name="Kim Y.M."/>
            <person name="Honaas L."/>
            <person name="Yang Z."/>
            <person name="Spallek T."/>
            <person name="Conn C.E."/>
            <person name="Ichihashi Y."/>
            <person name="Cheong K."/>
            <person name="Cui S."/>
            <person name="Der J.P."/>
            <person name="Gundlach H."/>
            <person name="Jiao Y."/>
            <person name="Hori C."/>
            <person name="Ishida J.K."/>
            <person name="Kasahara H."/>
            <person name="Kiba T."/>
            <person name="Kim M.S."/>
            <person name="Koo N."/>
            <person name="Laohavisit A."/>
            <person name="Lee Y.H."/>
            <person name="Lumba S."/>
            <person name="McCourt P."/>
            <person name="Mortimer J.C."/>
            <person name="Mutuku J.M."/>
            <person name="Nomura T."/>
            <person name="Sasaki-Sekimoto Y."/>
            <person name="Seto Y."/>
            <person name="Wang Y."/>
            <person name="Wakatake T."/>
            <person name="Sakakibara H."/>
            <person name="Demura T."/>
            <person name="Yamaguchi S."/>
            <person name="Yoneyama K."/>
            <person name="Manabe R.I."/>
            <person name="Nelson D.C."/>
            <person name="Schulman A.H."/>
            <person name="Timko M.P."/>
            <person name="dePamphilis C.W."/>
            <person name="Choi D."/>
            <person name="Shirasu K."/>
        </authorList>
    </citation>
    <scope>NUCLEOTIDE SEQUENCE [LARGE SCALE GENOMIC DNA]</scope>
    <source>
        <strain evidence="5">cv. UVA1</strain>
    </source>
</reference>
<keyword evidence="2 3" id="KW-0472">Membrane</keyword>
<dbReference type="EMBL" id="BKCP01006183">
    <property type="protein sequence ID" value="GER41843.1"/>
    <property type="molecule type" value="Genomic_DNA"/>
</dbReference>
<dbReference type="OrthoDB" id="695142at2759"/>
<evidence type="ECO:0000256" key="2">
    <source>
        <dbReference type="ARBA" id="ARBA00023136"/>
    </source>
</evidence>
<keyword evidence="3" id="KW-0812">Transmembrane</keyword>
<protein>
    <submittedName>
        <fullName evidence="4">Late embryogenesis abundant protein</fullName>
    </submittedName>
</protein>
<organism evidence="4 5">
    <name type="scientific">Striga asiatica</name>
    <name type="common">Asiatic witchweed</name>
    <name type="synonym">Buchnera asiatica</name>
    <dbReference type="NCBI Taxonomy" id="4170"/>
    <lineage>
        <taxon>Eukaryota</taxon>
        <taxon>Viridiplantae</taxon>
        <taxon>Streptophyta</taxon>
        <taxon>Embryophyta</taxon>
        <taxon>Tracheophyta</taxon>
        <taxon>Spermatophyta</taxon>
        <taxon>Magnoliopsida</taxon>
        <taxon>eudicotyledons</taxon>
        <taxon>Gunneridae</taxon>
        <taxon>Pentapetalae</taxon>
        <taxon>asterids</taxon>
        <taxon>lamiids</taxon>
        <taxon>Lamiales</taxon>
        <taxon>Orobanchaceae</taxon>
        <taxon>Buchnereae</taxon>
        <taxon>Striga</taxon>
    </lineage>
</organism>
<sequence length="269" mass="30620">MDSTFLEDHKQKVETRYPSMDRYQQPPSAYPCGPHHGYPYVFNSYPNNNTDFYPNQHYDKPLPEIDTDDDGSSSFVRLMLVLMIVLVASMCTMSLVMWFLFGTYAPEFEVTSLKVSNFTVTNLTLTSTWDVTVSVTNTNKDRAIQFDQVKSLLFYKEALLGVSDVKPFQVSQMQNTEFNLSLLVDVKNAEENRVQEGILPTLEQDYSNGMVDFSLRLALKANFTMPNMAYRQESMKVMCERMEVVFSADTGAGRLSPPGMMSTCLIQVQ</sequence>